<reference evidence="3" key="1">
    <citation type="journal article" date="2014" name="Int. J. Syst. Evol. Microbiol.">
        <title>Complete genome sequence of Corynebacterium casei LMG S-19264T (=DSM 44701T), isolated from a smear-ripened cheese.</title>
        <authorList>
            <consortium name="US DOE Joint Genome Institute (JGI-PGF)"/>
            <person name="Walter F."/>
            <person name="Albersmeier A."/>
            <person name="Kalinowski J."/>
            <person name="Ruckert C."/>
        </authorList>
    </citation>
    <scope>NUCLEOTIDE SEQUENCE</scope>
    <source>
        <strain evidence="3">KCTC 42651</strain>
    </source>
</reference>
<evidence type="ECO:0000256" key="1">
    <source>
        <dbReference type="ARBA" id="ARBA00022898"/>
    </source>
</evidence>
<dbReference type="PANTHER" id="PTHR43586:SF15">
    <property type="entry name" value="BLR3095 PROTEIN"/>
    <property type="match status" value="1"/>
</dbReference>
<accession>A0A919CMJ2</accession>
<evidence type="ECO:0000313" key="4">
    <source>
        <dbReference type="Proteomes" id="UP000630353"/>
    </source>
</evidence>
<evidence type="ECO:0000259" key="2">
    <source>
        <dbReference type="Pfam" id="PF00266"/>
    </source>
</evidence>
<gene>
    <name evidence="3" type="ORF">GCM10017083_04220</name>
</gene>
<dbReference type="Proteomes" id="UP000630353">
    <property type="component" value="Unassembled WGS sequence"/>
</dbReference>
<organism evidence="3 4">
    <name type="scientific">Thalassobaculum fulvum</name>
    <dbReference type="NCBI Taxonomy" id="1633335"/>
    <lineage>
        <taxon>Bacteria</taxon>
        <taxon>Pseudomonadati</taxon>
        <taxon>Pseudomonadota</taxon>
        <taxon>Alphaproteobacteria</taxon>
        <taxon>Rhodospirillales</taxon>
        <taxon>Thalassobaculaceae</taxon>
        <taxon>Thalassobaculum</taxon>
    </lineage>
</organism>
<comment type="caution">
    <text evidence="3">The sequence shown here is derived from an EMBL/GenBank/DDBJ whole genome shotgun (WGS) entry which is preliminary data.</text>
</comment>
<dbReference type="RefSeq" id="WP_189987247.1">
    <property type="nucleotide sequence ID" value="NZ_BMZS01000001.1"/>
</dbReference>
<dbReference type="SUPFAM" id="SSF53383">
    <property type="entry name" value="PLP-dependent transferases"/>
    <property type="match status" value="1"/>
</dbReference>
<protein>
    <submittedName>
        <fullName evidence="3">Transcriptional regulator</fullName>
    </submittedName>
</protein>
<dbReference type="Gene3D" id="3.40.640.10">
    <property type="entry name" value="Type I PLP-dependent aspartate aminotransferase-like (Major domain)"/>
    <property type="match status" value="1"/>
</dbReference>
<dbReference type="InterPro" id="IPR015421">
    <property type="entry name" value="PyrdxlP-dep_Trfase_major"/>
</dbReference>
<name>A0A919CMJ2_9PROT</name>
<feature type="domain" description="Aminotransferase class V" evidence="2">
    <location>
        <begin position="57"/>
        <end position="358"/>
    </location>
</feature>
<dbReference type="EMBL" id="BMZS01000001">
    <property type="protein sequence ID" value="GHD40698.1"/>
    <property type="molecule type" value="Genomic_DNA"/>
</dbReference>
<reference evidence="3" key="2">
    <citation type="submission" date="2020-09" db="EMBL/GenBank/DDBJ databases">
        <authorList>
            <person name="Sun Q."/>
            <person name="Kim S."/>
        </authorList>
    </citation>
    <scope>NUCLEOTIDE SEQUENCE</scope>
    <source>
        <strain evidence="3">KCTC 42651</strain>
    </source>
</reference>
<evidence type="ECO:0000313" key="3">
    <source>
        <dbReference type="EMBL" id="GHD40698.1"/>
    </source>
</evidence>
<dbReference type="InterPro" id="IPR015424">
    <property type="entry name" value="PyrdxlP-dep_Trfase"/>
</dbReference>
<dbReference type="AlphaFoldDB" id="A0A919CMJ2"/>
<keyword evidence="4" id="KW-1185">Reference proteome</keyword>
<dbReference type="PANTHER" id="PTHR43586">
    <property type="entry name" value="CYSTEINE DESULFURASE"/>
    <property type="match status" value="1"/>
</dbReference>
<keyword evidence="1" id="KW-0663">Pyridoxal phosphate</keyword>
<sequence length="368" mass="38967">MLAPKSDFIGLQDGRTHLATGGQPPLLTAHRAAFEAYAADKADGAAGYQRHWQVGMQAKERLAALTGLPAADHALIGSASEGIARALSAIDWRPGDNVVVSALDYASGRHSMLRLGQLGVEPRIVPGRGWRIEPADLLAACDARTRAVYVSQVTSLTGQRVDVAALAAGLPQGTMLIVDASHALGVVPVDGRLADVTVSSCYKYLCATQMGVLAWNRARRPDFEPLAVGWCSGTDTADHSAYLPHPDARRAQAGNSNHLDVYLLKASLDYLAGYGIPAIAAHVEGLATRLHDGLAARGLEMITPQPAAERAGNVAFAHPDNAAIVARAAAARIHLWDGQGRVRCSLHLFNDTADVDRLLGWLEAEGVR</sequence>
<dbReference type="Gene3D" id="3.90.1150.10">
    <property type="entry name" value="Aspartate Aminotransferase, domain 1"/>
    <property type="match status" value="1"/>
</dbReference>
<proteinExistence type="predicted"/>
<dbReference type="InterPro" id="IPR015422">
    <property type="entry name" value="PyrdxlP-dep_Trfase_small"/>
</dbReference>
<dbReference type="Pfam" id="PF00266">
    <property type="entry name" value="Aminotran_5"/>
    <property type="match status" value="1"/>
</dbReference>
<dbReference type="InterPro" id="IPR000192">
    <property type="entry name" value="Aminotrans_V_dom"/>
</dbReference>